<evidence type="ECO:0000313" key="9">
    <source>
        <dbReference type="EMBL" id="KAK6514346.1"/>
    </source>
</evidence>
<keyword evidence="6" id="KW-0539">Nucleus</keyword>
<evidence type="ECO:0000256" key="2">
    <source>
        <dbReference type="ARBA" id="ARBA00010788"/>
    </source>
</evidence>
<feature type="coiled-coil region" evidence="7">
    <location>
        <begin position="143"/>
        <end position="177"/>
    </location>
</feature>
<dbReference type="GO" id="GO:0006397">
    <property type="term" value="P:mRNA processing"/>
    <property type="evidence" value="ECO:0007669"/>
    <property type="project" value="UniProtKB-KW"/>
</dbReference>
<dbReference type="GO" id="GO:0071011">
    <property type="term" value="C:precatalytic spliceosome"/>
    <property type="evidence" value="ECO:0007669"/>
    <property type="project" value="TreeGrafter"/>
</dbReference>
<dbReference type="Pfam" id="PF05700">
    <property type="entry name" value="BCAS2"/>
    <property type="match status" value="1"/>
</dbReference>
<dbReference type="PANTHER" id="PTHR13296">
    <property type="entry name" value="BCAS2 PROTEIN"/>
    <property type="match status" value="1"/>
</dbReference>
<comment type="caution">
    <text evidence="9">The sequence shown here is derived from an EMBL/GenBank/DDBJ whole genome shotgun (WGS) entry which is preliminary data.</text>
</comment>
<organism evidence="9 10">
    <name type="scientific">Arthrobotrys conoides</name>
    <dbReference type="NCBI Taxonomy" id="74498"/>
    <lineage>
        <taxon>Eukaryota</taxon>
        <taxon>Fungi</taxon>
        <taxon>Dikarya</taxon>
        <taxon>Ascomycota</taxon>
        <taxon>Pezizomycotina</taxon>
        <taxon>Orbiliomycetes</taxon>
        <taxon>Orbiliales</taxon>
        <taxon>Orbiliaceae</taxon>
        <taxon>Arthrobotrys</taxon>
    </lineage>
</organism>
<evidence type="ECO:0000256" key="6">
    <source>
        <dbReference type="ARBA" id="ARBA00023242"/>
    </source>
</evidence>
<evidence type="ECO:0008006" key="11">
    <source>
        <dbReference type="Google" id="ProtNLM"/>
    </source>
</evidence>
<feature type="region of interest" description="Disordered" evidence="8">
    <location>
        <begin position="1"/>
        <end position="67"/>
    </location>
</feature>
<keyword evidence="3" id="KW-0507">mRNA processing</keyword>
<comment type="similarity">
    <text evidence="2">Belongs to the SPF27 family.</text>
</comment>
<keyword evidence="5" id="KW-0508">mRNA splicing</keyword>
<dbReference type="InterPro" id="IPR008409">
    <property type="entry name" value="SPF27"/>
</dbReference>
<dbReference type="GO" id="GO:0008380">
    <property type="term" value="P:RNA splicing"/>
    <property type="evidence" value="ECO:0007669"/>
    <property type="project" value="UniProtKB-KW"/>
</dbReference>
<feature type="region of interest" description="Disordered" evidence="8">
    <location>
        <begin position="81"/>
        <end position="103"/>
    </location>
</feature>
<reference evidence="9 10" key="1">
    <citation type="submission" date="2019-10" db="EMBL/GenBank/DDBJ databases">
        <authorList>
            <person name="Palmer J.M."/>
        </authorList>
    </citation>
    <scope>NUCLEOTIDE SEQUENCE [LARGE SCALE GENOMIC DNA]</scope>
    <source>
        <strain evidence="9 10">TWF506</strain>
    </source>
</reference>
<evidence type="ECO:0000256" key="8">
    <source>
        <dbReference type="SAM" id="MobiDB-lite"/>
    </source>
</evidence>
<dbReference type="Proteomes" id="UP001307849">
    <property type="component" value="Unassembled WGS sequence"/>
</dbReference>
<gene>
    <name evidence="9" type="ORF">TWF506_008741</name>
</gene>
<accession>A0AAN8N9V2</accession>
<name>A0AAN8N9V2_9PEZI</name>
<keyword evidence="10" id="KW-1185">Reference proteome</keyword>
<dbReference type="GO" id="GO:0071013">
    <property type="term" value="C:catalytic step 2 spliceosome"/>
    <property type="evidence" value="ECO:0007669"/>
    <property type="project" value="TreeGrafter"/>
</dbReference>
<evidence type="ECO:0000256" key="7">
    <source>
        <dbReference type="SAM" id="Coils"/>
    </source>
</evidence>
<evidence type="ECO:0000256" key="4">
    <source>
        <dbReference type="ARBA" id="ARBA00022728"/>
    </source>
</evidence>
<evidence type="ECO:0000256" key="5">
    <source>
        <dbReference type="ARBA" id="ARBA00023187"/>
    </source>
</evidence>
<proteinExistence type="inferred from homology"/>
<dbReference type="PANTHER" id="PTHR13296:SF0">
    <property type="entry name" value="PRE-MRNA-SPLICING FACTOR SPF27"/>
    <property type="match status" value="1"/>
</dbReference>
<evidence type="ECO:0000256" key="3">
    <source>
        <dbReference type="ARBA" id="ARBA00022664"/>
    </source>
</evidence>
<keyword evidence="4" id="KW-0747">Spliceosome</keyword>
<dbReference type="GO" id="GO:0000974">
    <property type="term" value="C:Prp19 complex"/>
    <property type="evidence" value="ECO:0007669"/>
    <property type="project" value="TreeGrafter"/>
</dbReference>
<keyword evidence="7" id="KW-0175">Coiled coil</keyword>
<dbReference type="EMBL" id="JAVHJM010000005">
    <property type="protein sequence ID" value="KAK6514346.1"/>
    <property type="molecule type" value="Genomic_DNA"/>
</dbReference>
<evidence type="ECO:0000256" key="1">
    <source>
        <dbReference type="ARBA" id="ARBA00004123"/>
    </source>
</evidence>
<sequence>MSLVNASHDSLPYIDRPLTPSTTSKATGLIAAELKQLQSQSQSQADGGDGTSGLHPSIPPLPPSNFTPFVEQELERISKGLPFTGGVDASRYEPQSLPSSEKEEEEYKTLLQTSYTTTTHLQTRLTNLTLLSNFGQNAWLISNSQTEGVLAGLERELVALKEETELLNRERKRKQVEVQPEMEYLEKKWKEGVGRVLEIEVASEMVFRETLEKRRGGQV</sequence>
<dbReference type="AlphaFoldDB" id="A0AAN8N9V2"/>
<evidence type="ECO:0000313" key="10">
    <source>
        <dbReference type="Proteomes" id="UP001307849"/>
    </source>
</evidence>
<comment type="subcellular location">
    <subcellularLocation>
        <location evidence="1">Nucleus</location>
    </subcellularLocation>
</comment>
<protein>
    <recommendedName>
        <fullName evidence="11">BCAS2 family protein</fullName>
    </recommendedName>
</protein>